<dbReference type="GO" id="GO:0008556">
    <property type="term" value="F:P-type potassium transmembrane transporter activity"/>
    <property type="evidence" value="ECO:0007669"/>
    <property type="project" value="InterPro"/>
</dbReference>
<dbReference type="Proteomes" id="UP001206128">
    <property type="component" value="Unassembled WGS sequence"/>
</dbReference>
<keyword evidence="10 11" id="KW-0472">Membrane</keyword>
<keyword evidence="4 11" id="KW-0812">Transmembrane</keyword>
<comment type="subcellular location">
    <subcellularLocation>
        <location evidence="11">Cell membrane</location>
        <topology evidence="11">Single-pass membrane protein</topology>
    </subcellularLocation>
</comment>
<keyword evidence="6 11" id="KW-0067">ATP-binding</keyword>
<dbReference type="EMBL" id="JAMTCK010000009">
    <property type="protein sequence ID" value="MCP2167334.1"/>
    <property type="molecule type" value="Genomic_DNA"/>
</dbReference>
<evidence type="ECO:0000313" key="13">
    <source>
        <dbReference type="Proteomes" id="UP001206128"/>
    </source>
</evidence>
<comment type="function">
    <text evidence="11">Part of the high-affinity ATP-driven potassium transport (or Kdp) system, which catalyzes the hydrolysis of ATP coupled with the electrogenic transport of potassium into the cytoplasm. This subunit acts as a catalytic chaperone that increases the ATP-binding affinity of the ATP-hydrolyzing subunit KdpB by the formation of a transient KdpB/KdpC/ATP ternary complex.</text>
</comment>
<dbReference type="GO" id="GO:0005886">
    <property type="term" value="C:plasma membrane"/>
    <property type="evidence" value="ECO:0007669"/>
    <property type="project" value="UniProtKB-SubCell"/>
</dbReference>
<dbReference type="RefSeq" id="WP_407649634.1">
    <property type="nucleotide sequence ID" value="NZ_JAMTCK010000009.1"/>
</dbReference>
<dbReference type="PANTHER" id="PTHR30042:SF2">
    <property type="entry name" value="POTASSIUM-TRANSPORTING ATPASE KDPC SUBUNIT"/>
    <property type="match status" value="1"/>
</dbReference>
<evidence type="ECO:0000313" key="12">
    <source>
        <dbReference type="EMBL" id="MCP2167334.1"/>
    </source>
</evidence>
<evidence type="ECO:0000256" key="7">
    <source>
        <dbReference type="ARBA" id="ARBA00022958"/>
    </source>
</evidence>
<accession>A0AAE3GH95</accession>
<dbReference type="Pfam" id="PF02669">
    <property type="entry name" value="KdpC"/>
    <property type="match status" value="1"/>
</dbReference>
<keyword evidence="3 11" id="KW-0633">Potassium transport</keyword>
<comment type="caution">
    <text evidence="12">The sequence shown here is derived from an EMBL/GenBank/DDBJ whole genome shotgun (WGS) entry which is preliminary data.</text>
</comment>
<comment type="subunit">
    <text evidence="11">The system is composed of three essential subunits: KdpA, KdpB and KdpC.</text>
</comment>
<dbReference type="InterPro" id="IPR003820">
    <property type="entry name" value="KdpC"/>
</dbReference>
<keyword evidence="7 11" id="KW-0630">Potassium</keyword>
<sequence length="184" mass="19238">MTHAVKNVINQALAGLRVLLVLTVITGVLYPVAVWGVSRLPGLRANAEAADTTRVAVARDGERWFQPRPSAATLPASGGSNKGEHNADYDAVIAERRTAVAQREGVSEDRVPEDAVTASASGLDPHISTAYAELQVPRVARANGLTVERVRELVAANTDGRGLGFLGEPGVNVTALNRALDAAG</sequence>
<reference evidence="12" key="1">
    <citation type="submission" date="2022-06" db="EMBL/GenBank/DDBJ databases">
        <title>Genomic Encyclopedia of Archaeal and Bacterial Type Strains, Phase II (KMG-II): from individual species to whole genera.</title>
        <authorList>
            <person name="Goeker M."/>
        </authorList>
    </citation>
    <scope>NUCLEOTIDE SEQUENCE</scope>
    <source>
        <strain evidence="12">DSM 43935</strain>
    </source>
</reference>
<evidence type="ECO:0000256" key="1">
    <source>
        <dbReference type="ARBA" id="ARBA00022448"/>
    </source>
</evidence>
<evidence type="ECO:0000256" key="11">
    <source>
        <dbReference type="HAMAP-Rule" id="MF_00276"/>
    </source>
</evidence>
<dbReference type="PIRSF" id="PIRSF001296">
    <property type="entry name" value="K_ATPase_KdpC"/>
    <property type="match status" value="1"/>
</dbReference>
<proteinExistence type="inferred from homology"/>
<keyword evidence="9 11" id="KW-0406">Ion transport</keyword>
<name>A0AAE3GH95_9PSEU</name>
<dbReference type="GO" id="GO:0005524">
    <property type="term" value="F:ATP binding"/>
    <property type="evidence" value="ECO:0007669"/>
    <property type="project" value="UniProtKB-UniRule"/>
</dbReference>
<evidence type="ECO:0000256" key="10">
    <source>
        <dbReference type="ARBA" id="ARBA00023136"/>
    </source>
</evidence>
<keyword evidence="8 11" id="KW-1133">Transmembrane helix</keyword>
<keyword evidence="5 11" id="KW-0547">Nucleotide-binding</keyword>
<organism evidence="12 13">
    <name type="scientific">Goodfellowiella coeruleoviolacea</name>
    <dbReference type="NCBI Taxonomy" id="334858"/>
    <lineage>
        <taxon>Bacteria</taxon>
        <taxon>Bacillati</taxon>
        <taxon>Actinomycetota</taxon>
        <taxon>Actinomycetes</taxon>
        <taxon>Pseudonocardiales</taxon>
        <taxon>Pseudonocardiaceae</taxon>
        <taxon>Goodfellowiella</taxon>
    </lineage>
</organism>
<evidence type="ECO:0000256" key="9">
    <source>
        <dbReference type="ARBA" id="ARBA00023065"/>
    </source>
</evidence>
<protein>
    <recommendedName>
        <fullName evidence="11">Potassium-transporting ATPase KdpC subunit</fullName>
    </recommendedName>
    <alternativeName>
        <fullName evidence="11">ATP phosphohydrolase [potassium-transporting] C chain</fullName>
    </alternativeName>
    <alternativeName>
        <fullName evidence="11">Potassium-binding and translocating subunit C</fullName>
    </alternativeName>
    <alternativeName>
        <fullName evidence="11">Potassium-translocating ATPase C chain</fullName>
    </alternativeName>
</protein>
<evidence type="ECO:0000256" key="4">
    <source>
        <dbReference type="ARBA" id="ARBA00022692"/>
    </source>
</evidence>
<evidence type="ECO:0000256" key="5">
    <source>
        <dbReference type="ARBA" id="ARBA00022741"/>
    </source>
</evidence>
<comment type="similarity">
    <text evidence="11">Belongs to the KdpC family.</text>
</comment>
<feature type="transmembrane region" description="Helical" evidence="11">
    <location>
        <begin position="12"/>
        <end position="37"/>
    </location>
</feature>
<evidence type="ECO:0000256" key="8">
    <source>
        <dbReference type="ARBA" id="ARBA00022989"/>
    </source>
</evidence>
<keyword evidence="2 11" id="KW-1003">Cell membrane</keyword>
<evidence type="ECO:0000256" key="2">
    <source>
        <dbReference type="ARBA" id="ARBA00022475"/>
    </source>
</evidence>
<keyword evidence="13" id="KW-1185">Reference proteome</keyword>
<evidence type="ECO:0000256" key="6">
    <source>
        <dbReference type="ARBA" id="ARBA00022840"/>
    </source>
</evidence>
<dbReference type="PANTHER" id="PTHR30042">
    <property type="entry name" value="POTASSIUM-TRANSPORTING ATPASE C CHAIN"/>
    <property type="match status" value="1"/>
</dbReference>
<gene>
    <name evidence="11" type="primary">kdpC</name>
    <name evidence="12" type="ORF">LX83_004207</name>
</gene>
<dbReference type="AlphaFoldDB" id="A0AAE3GH95"/>
<keyword evidence="1 11" id="KW-0813">Transport</keyword>
<dbReference type="HAMAP" id="MF_00276">
    <property type="entry name" value="KdpC"/>
    <property type="match status" value="1"/>
</dbReference>
<evidence type="ECO:0000256" key="3">
    <source>
        <dbReference type="ARBA" id="ARBA00022538"/>
    </source>
</evidence>